<dbReference type="InterPro" id="IPR037524">
    <property type="entry name" value="PA14/GLEYA"/>
</dbReference>
<feature type="domain" description="PA14" evidence="1">
    <location>
        <begin position="5"/>
        <end position="145"/>
    </location>
</feature>
<dbReference type="CDD" id="cd23445">
    <property type="entry name" value="beta-trefoil_Ricin_HA17-like"/>
    <property type="match status" value="1"/>
</dbReference>
<geneLocation type="plasmid" evidence="3">
    <name>pKK3 DNA</name>
</geneLocation>
<dbReference type="EMBL" id="AP014867">
    <property type="protein sequence ID" value="BAR87697.1"/>
    <property type="molecule type" value="Genomic_DNA"/>
</dbReference>
<dbReference type="SMART" id="SM00758">
    <property type="entry name" value="PA14"/>
    <property type="match status" value="1"/>
</dbReference>
<dbReference type="Pfam" id="PF17475">
    <property type="entry name" value="Binary_toxB_2"/>
    <property type="match status" value="1"/>
</dbReference>
<gene>
    <name evidence="2" type="ORF">KNN_06964</name>
</gene>
<dbReference type="Pfam" id="PF03495">
    <property type="entry name" value="Binary_toxB"/>
    <property type="match status" value="1"/>
</dbReference>
<dbReference type="InterPro" id="IPR035331">
    <property type="entry name" value="Binary_toxB_3"/>
</dbReference>
<dbReference type="InterPro" id="IPR011658">
    <property type="entry name" value="PA14_dom"/>
</dbReference>
<dbReference type="Gene3D" id="2.80.10.50">
    <property type="match status" value="1"/>
</dbReference>
<dbReference type="Proteomes" id="UP000055316">
    <property type="component" value="Plasmid pKK3"/>
</dbReference>
<dbReference type="InterPro" id="IPR035992">
    <property type="entry name" value="Ricin_B-like_lectins"/>
</dbReference>
<dbReference type="AlphaFoldDB" id="A0A9W4A917"/>
<dbReference type="Gene3D" id="3.90.182.10">
    <property type="entry name" value="Toxin - Anthrax Protective Antigen,domain 1"/>
    <property type="match status" value="1"/>
</dbReference>
<dbReference type="RefSeq" id="WP_060852730.1">
    <property type="nucleotide sequence ID" value="NZ_AP014867.1"/>
</dbReference>
<dbReference type="PROSITE" id="PS51820">
    <property type="entry name" value="PA14"/>
    <property type="match status" value="1"/>
</dbReference>
<dbReference type="InterPro" id="IPR027439">
    <property type="entry name" value="PA_heptamer_dom"/>
</dbReference>
<proteinExistence type="predicted"/>
<dbReference type="GO" id="GO:0051260">
    <property type="term" value="P:protein homooligomerization"/>
    <property type="evidence" value="ECO:0007669"/>
    <property type="project" value="InterPro"/>
</dbReference>
<evidence type="ECO:0000313" key="2">
    <source>
        <dbReference type="EMBL" id="BAR87697.1"/>
    </source>
</evidence>
<sequence length="906" mass="103330">MNTNFIKNGLLGYYYGDKYFHDLELIHITQKGGTIHLFKEDSSSLFTAKKSIIQSARWVGFLRPSITGHYQLSTSHNAHVIMTVNGKNVISECEYSESLHLIEGKMYEICIEFQQQDVKFSDVLLDFHIYWSRDNHPLTIIPLENLVQPQTSDRNRTQRQKNIPRHSLFSEKYPMDPAFQRRASDDVDSDDDAIPDNWEINGFTVRENLIVKWEDSFASRGYKKYRSNPYRAHTVGDPYSDFEKVASQMDPNVKKEARNPLVAAVPEVRVDMESFKVIKIDNIGHDTSQTVTEEASYSTTSAITAGITTEASATLLDFGMRVSTSFSQTTSSTAEYGNSTSESWSEQLNFNTSDRARLNANVRYHNTGSAPIYKVQPTSSFVLQDGSSSGYTIRTVKAKENQVGEVLNPGSTYPEGGAPISLDKIDDFGSTDITIDKETLDKLEKNGKLDLQTPQAEGFYKLLNASGGTNLYPGFASIQNDVRGRSAHIILNTENGTVDRRIATKQYSDREDLTPEITLKEAIKMAYDAEETNGILKIKIQHGQETEEIELDPYNLGGKIIVDEKTSAEFTSQLDKMSKKNIFNVKLKMLEDVVQKTGMNILIQERKPATDLKEGIYSIQTSMNTQFGMRNSDGLIQMDYAVDLDDRKFEIAWIDSVKAYSIYLVGTDQALSIDKENRIILKPFNNTDQTQHWNIQRTGKNTYIIESLRYPLHCMDVEKAWTAPLPGANVILYKQNGNANQQWRFSSPIVIPENTIKNNYNFYQWQGQGKEYIGGIYFKVSDYNILNLIERYKIEIYGYDYEFPWGKPIKHEFISNGIIRISTGGTYGTYGKPIRVWAIDKNGRYTLILDRFVKDGDAIIRIDKNKRNKEQEIHNTNNVKLQLNFYNSTCNIYYHGDHHTKKQNNE</sequence>
<dbReference type="Gene3D" id="3.10.20.110">
    <property type="match status" value="1"/>
</dbReference>
<dbReference type="Pfam" id="PF17476">
    <property type="entry name" value="Binary_toxB_3"/>
    <property type="match status" value="1"/>
</dbReference>
<dbReference type="GO" id="GO:0005576">
    <property type="term" value="C:extracellular region"/>
    <property type="evidence" value="ECO:0007669"/>
    <property type="project" value="InterPro"/>
</dbReference>
<accession>A0A9W4A917</accession>
<dbReference type="PROSITE" id="PS50231">
    <property type="entry name" value="RICIN_B_LECTIN"/>
    <property type="match status" value="1"/>
</dbReference>
<evidence type="ECO:0000313" key="3">
    <source>
        <dbReference type="Proteomes" id="UP000055316"/>
    </source>
</evidence>
<dbReference type="InterPro" id="IPR035088">
    <property type="entry name" value="PA_Ca-bd"/>
</dbReference>
<name>A0A9W4A917_BACTO</name>
<dbReference type="PRINTS" id="PR01391">
    <property type="entry name" value="BINARYTOXINB"/>
</dbReference>
<reference evidence="2 3" key="1">
    <citation type="submission" date="2015-05" db="EMBL/GenBank/DDBJ databases">
        <title>Whole genome sequence of Bacillus thuringiensis serovar tolworthi Pasteur Institute Standard strain.</title>
        <authorList>
            <person name="Kanda K."/>
            <person name="Nakashima K."/>
            <person name="Nagano Y."/>
        </authorList>
    </citation>
    <scope>NUCLEOTIDE SEQUENCE [LARGE SCALE GENOMIC DNA]</scope>
    <source>
        <strain evidence="2 3">Pasteur Institute Standard strain</strain>
        <plasmid evidence="3">pKK3 DNA</plasmid>
    </source>
</reference>
<dbReference type="Gene3D" id="2.60.120.240">
    <property type="entry name" value="Protective antigen, heptamerisation domain"/>
    <property type="match status" value="1"/>
</dbReference>
<dbReference type="Pfam" id="PF07691">
    <property type="entry name" value="PA14"/>
    <property type="match status" value="1"/>
</dbReference>
<dbReference type="SUPFAM" id="SSF56988">
    <property type="entry name" value="Anthrax protective antigen"/>
    <property type="match status" value="1"/>
</dbReference>
<dbReference type="InterPro" id="IPR037149">
    <property type="entry name" value="PA_heptamer_dom_sf"/>
</dbReference>
<dbReference type="SUPFAM" id="SSF50370">
    <property type="entry name" value="Ricin B-like lectins"/>
    <property type="match status" value="1"/>
</dbReference>
<dbReference type="InterPro" id="IPR003896">
    <property type="entry name" value="Bacterial_exotoxin_B"/>
</dbReference>
<protein>
    <recommendedName>
        <fullName evidence="1">PA14 domain-containing protein</fullName>
    </recommendedName>
</protein>
<keyword evidence="2" id="KW-0614">Plasmid</keyword>
<evidence type="ECO:0000259" key="1">
    <source>
        <dbReference type="PROSITE" id="PS51820"/>
    </source>
</evidence>
<organism evidence="2 3">
    <name type="scientific">Bacillus thuringiensis subsp. tolworthi</name>
    <dbReference type="NCBI Taxonomy" id="1442"/>
    <lineage>
        <taxon>Bacteria</taxon>
        <taxon>Bacillati</taxon>
        <taxon>Bacillota</taxon>
        <taxon>Bacilli</taxon>
        <taxon>Bacillales</taxon>
        <taxon>Bacillaceae</taxon>
        <taxon>Bacillus</taxon>
        <taxon>Bacillus cereus group</taxon>
    </lineage>
</organism>